<comment type="caution">
    <text evidence="2">The sequence shown here is derived from an EMBL/GenBank/DDBJ whole genome shotgun (WGS) entry which is preliminary data.</text>
</comment>
<name>A0AAQ4EN63_AMBAM</name>
<protein>
    <submittedName>
        <fullName evidence="2">Uncharacterized protein</fullName>
    </submittedName>
</protein>
<proteinExistence type="predicted"/>
<evidence type="ECO:0000313" key="3">
    <source>
        <dbReference type="Proteomes" id="UP001321473"/>
    </source>
</evidence>
<keyword evidence="3" id="KW-1185">Reference proteome</keyword>
<evidence type="ECO:0000256" key="1">
    <source>
        <dbReference type="SAM" id="MobiDB-lite"/>
    </source>
</evidence>
<sequence length="207" mass="22259">MILILLLRQVFVLEKKKTMAHDLGLTESIAGTSDLLPVDFALSKREGVCTSAPPAAEESASRTDRRNDVRAASAPSSQPATFDSRFVSLPWILLVERCVVTCSAALAVIIFVFGLGSTGEHGSTEVHPSQHTAAFAVTSDADQEFLKATIIADEFALFRNHSFVLEFWEERPDNGTSGNNASFLEVVDTSIGEANSSLSVTVKKSSP</sequence>
<gene>
    <name evidence="2" type="ORF">V5799_030515</name>
</gene>
<feature type="region of interest" description="Disordered" evidence="1">
    <location>
        <begin position="51"/>
        <end position="80"/>
    </location>
</feature>
<accession>A0AAQ4EN63</accession>
<dbReference type="EMBL" id="JARKHS020013334">
    <property type="protein sequence ID" value="KAK8776140.1"/>
    <property type="molecule type" value="Genomic_DNA"/>
</dbReference>
<dbReference type="Proteomes" id="UP001321473">
    <property type="component" value="Unassembled WGS sequence"/>
</dbReference>
<reference evidence="2 3" key="1">
    <citation type="journal article" date="2023" name="Arcadia Sci">
        <title>De novo assembly of a long-read Amblyomma americanum tick genome.</title>
        <authorList>
            <person name="Chou S."/>
            <person name="Poskanzer K.E."/>
            <person name="Rollins M."/>
            <person name="Thuy-Boun P.S."/>
        </authorList>
    </citation>
    <scope>NUCLEOTIDE SEQUENCE [LARGE SCALE GENOMIC DNA]</scope>
    <source>
        <strain evidence="2">F_SG_1</strain>
        <tissue evidence="2">Salivary glands</tissue>
    </source>
</reference>
<evidence type="ECO:0000313" key="2">
    <source>
        <dbReference type="EMBL" id="KAK8776140.1"/>
    </source>
</evidence>
<feature type="compositionally biased region" description="Basic and acidic residues" evidence="1">
    <location>
        <begin position="59"/>
        <end position="69"/>
    </location>
</feature>
<dbReference type="AlphaFoldDB" id="A0AAQ4EN63"/>
<organism evidence="2 3">
    <name type="scientific">Amblyomma americanum</name>
    <name type="common">Lone star tick</name>
    <dbReference type="NCBI Taxonomy" id="6943"/>
    <lineage>
        <taxon>Eukaryota</taxon>
        <taxon>Metazoa</taxon>
        <taxon>Ecdysozoa</taxon>
        <taxon>Arthropoda</taxon>
        <taxon>Chelicerata</taxon>
        <taxon>Arachnida</taxon>
        <taxon>Acari</taxon>
        <taxon>Parasitiformes</taxon>
        <taxon>Ixodida</taxon>
        <taxon>Ixodoidea</taxon>
        <taxon>Ixodidae</taxon>
        <taxon>Amblyomminae</taxon>
        <taxon>Amblyomma</taxon>
    </lineage>
</organism>